<evidence type="ECO:0000313" key="3">
    <source>
        <dbReference type="EMBL" id="ACC81865.1"/>
    </source>
</evidence>
<accession>B2J114</accession>
<keyword evidence="4" id="KW-1185">Reference proteome</keyword>
<evidence type="ECO:0000313" key="4">
    <source>
        <dbReference type="Proteomes" id="UP000001191"/>
    </source>
</evidence>
<reference evidence="3 4" key="2">
    <citation type="journal article" date="2013" name="Plant Physiol.">
        <title>A Nostoc punctiforme Sugar Transporter Necessary to Establish a Cyanobacterium-Plant Symbiosis.</title>
        <authorList>
            <person name="Ekman M."/>
            <person name="Picossi S."/>
            <person name="Campbell E.L."/>
            <person name="Meeks J.C."/>
            <person name="Flores E."/>
        </authorList>
    </citation>
    <scope>NUCLEOTIDE SEQUENCE [LARGE SCALE GENOMIC DNA]</scope>
    <source>
        <strain evidence="4">ATCC 29133 / PCC 73102</strain>
    </source>
</reference>
<dbReference type="CDD" id="cd03784">
    <property type="entry name" value="GT1_Gtf-like"/>
    <property type="match status" value="1"/>
</dbReference>
<dbReference type="Gene3D" id="3.40.50.2000">
    <property type="entry name" value="Glycogen Phosphorylase B"/>
    <property type="match status" value="2"/>
</dbReference>
<dbReference type="KEGG" id="npu:Npun_F3456"/>
<dbReference type="RefSeq" id="WP_012409839.1">
    <property type="nucleotide sequence ID" value="NC_010628.1"/>
</dbReference>
<dbReference type="GO" id="GO:0008194">
    <property type="term" value="F:UDP-glycosyltransferase activity"/>
    <property type="evidence" value="ECO:0007669"/>
    <property type="project" value="InterPro"/>
</dbReference>
<gene>
    <name evidence="3" type="ordered locus">Npun_F3456</name>
</gene>
<dbReference type="STRING" id="63737.Npun_F3456"/>
<dbReference type="HOGENOM" id="CLU_000537_7_1_3"/>
<dbReference type="InterPro" id="IPR002213">
    <property type="entry name" value="UDP_glucos_trans"/>
</dbReference>
<protein>
    <submittedName>
        <fullName evidence="3">UDP-glucuronosyltransferase-like glycosyl transferase</fullName>
    </submittedName>
</protein>
<dbReference type="EnsemblBacteria" id="ACC81865">
    <property type="protein sequence ID" value="ACC81865"/>
    <property type="gene ID" value="Npun_F3456"/>
</dbReference>
<dbReference type="PANTHER" id="PTHR48043:SF145">
    <property type="entry name" value="FI06409P-RELATED"/>
    <property type="match status" value="1"/>
</dbReference>
<evidence type="ECO:0000256" key="1">
    <source>
        <dbReference type="ARBA" id="ARBA00022676"/>
    </source>
</evidence>
<keyword evidence="2 3" id="KW-0808">Transferase</keyword>
<dbReference type="OrthoDB" id="9805366at2"/>
<dbReference type="PANTHER" id="PTHR48043">
    <property type="entry name" value="EG:EG0003.4 PROTEIN-RELATED"/>
    <property type="match status" value="1"/>
</dbReference>
<dbReference type="EMBL" id="CP001037">
    <property type="protein sequence ID" value="ACC81865.1"/>
    <property type="molecule type" value="Genomic_DNA"/>
</dbReference>
<reference evidence="4" key="1">
    <citation type="submission" date="2008-04" db="EMBL/GenBank/DDBJ databases">
        <title>Complete sequence of chromosome of Nostoc punctiforme ATCC 29133.</title>
        <authorList>
            <consortium name="US DOE Joint Genome Institute"/>
            <person name="Copeland A."/>
            <person name="Lucas S."/>
            <person name="Lapidus A."/>
            <person name="Glavina del Rio T."/>
            <person name="Dalin E."/>
            <person name="Tice H."/>
            <person name="Pitluck S."/>
            <person name="Chain P."/>
            <person name="Malfatti S."/>
            <person name="Shin M."/>
            <person name="Vergez L."/>
            <person name="Schmutz J."/>
            <person name="Larimer F."/>
            <person name="Land M."/>
            <person name="Hauser L."/>
            <person name="Kyrpides N."/>
            <person name="Kim E."/>
            <person name="Meeks J.C."/>
            <person name="Elhai J."/>
            <person name="Campbell E.L."/>
            <person name="Thiel T."/>
            <person name="Longmire J."/>
            <person name="Potts M."/>
            <person name="Atlas R."/>
        </authorList>
    </citation>
    <scope>NUCLEOTIDE SEQUENCE [LARGE SCALE GENOMIC DNA]</scope>
    <source>
        <strain evidence="4">ATCC 29133 / PCC 73102</strain>
    </source>
</reference>
<dbReference type="CAZy" id="GT1">
    <property type="family name" value="Glycosyltransferase Family 1"/>
</dbReference>
<dbReference type="AlphaFoldDB" id="B2J114"/>
<dbReference type="Pfam" id="PF00201">
    <property type="entry name" value="UDPGT"/>
    <property type="match status" value="1"/>
</dbReference>
<dbReference type="SUPFAM" id="SSF53756">
    <property type="entry name" value="UDP-Glycosyltransferase/glycogen phosphorylase"/>
    <property type="match status" value="1"/>
</dbReference>
<dbReference type="PhylomeDB" id="B2J114"/>
<dbReference type="eggNOG" id="COG1819">
    <property type="taxonomic scope" value="Bacteria"/>
</dbReference>
<dbReference type="Proteomes" id="UP000001191">
    <property type="component" value="Chromosome"/>
</dbReference>
<organism evidence="3 4">
    <name type="scientific">Nostoc punctiforme (strain ATCC 29133 / PCC 73102)</name>
    <dbReference type="NCBI Taxonomy" id="63737"/>
    <lineage>
        <taxon>Bacteria</taxon>
        <taxon>Bacillati</taxon>
        <taxon>Cyanobacteriota</taxon>
        <taxon>Cyanophyceae</taxon>
        <taxon>Nostocales</taxon>
        <taxon>Nostocaceae</taxon>
        <taxon>Nostoc</taxon>
    </lineage>
</organism>
<dbReference type="InterPro" id="IPR050271">
    <property type="entry name" value="UDP-glycosyltransferase"/>
</dbReference>
<sequence>MANIVFYVSFLQNDFNSTIKLAKTLKSLGHKVFYLGMLDSEEKVFKYGFPFLPILEKWFPKGFYQQEDYNRLNFSGLRLSLECRKYRKLRSSLIYSLYKGENREIHNAIKKADTDLLLIGTSCSSEASIIAFIAYDCQISTIYLTDMFTELPPINKILQDKKNTLNVQLLKRFYNKFKAASEALKRSLLWLVGKSLDEDIIRNFATIKSKIPLELLDFSNNLPLKLPHLFLCPEELDFPNSYREGCYYAEASIDLQREEPSFDWSKLNNNRVLIYCSLGTTGETFETLGIKKVKQFFQDVIDAVSLKKEYQLIVSASDHINVEDFHYVPENTIIVNRAPQLALLEKASLAIIHGGVRTIKECIFFGVPMIVFPVSSDQPENAERVEYHKLGVVGNIENTSANLIMDSIERIENDFFLKQRLEAWKNKFREIEHSEKATKFILNILEQNKCV</sequence>
<evidence type="ECO:0000256" key="2">
    <source>
        <dbReference type="ARBA" id="ARBA00022679"/>
    </source>
</evidence>
<proteinExistence type="predicted"/>
<keyword evidence="1" id="KW-0328">Glycosyltransferase</keyword>
<name>B2J114_NOSP7</name>